<sequence>MKVPVSGFAFVSVKLISAKSTVFVSTGVAKVNVAAPSVTFTVTTSNYLNSYRIVLPKKVPEHMMPETINSFLNI</sequence>
<dbReference type="RefSeq" id="WP_003126327.1">
    <property type="nucleotide sequence ID" value="NZ_JAQEJR010000001.1"/>
</dbReference>
<evidence type="ECO:0000313" key="2">
    <source>
        <dbReference type="Proteomes" id="UP000439965"/>
    </source>
</evidence>
<dbReference type="Proteomes" id="UP000439965">
    <property type="component" value="Unassembled WGS sequence"/>
</dbReference>
<dbReference type="AlphaFoldDB" id="A0A6I4XJJ6"/>
<dbReference type="EMBL" id="WVTI01000006">
    <property type="protein sequence ID" value="MXS26039.1"/>
    <property type="molecule type" value="Genomic_DNA"/>
</dbReference>
<proteinExistence type="predicted"/>
<name>A0A6I4XJJ6_ENTGA</name>
<comment type="caution">
    <text evidence="1">The sequence shown here is derived from an EMBL/GenBank/DDBJ whole genome shotgun (WGS) entry which is preliminary data.</text>
</comment>
<reference evidence="1 2" key="1">
    <citation type="submission" date="2019-04" db="EMBL/GenBank/DDBJ databases">
        <title>Step-wise assembly of the neonatal virome modulated by breast feeding.</title>
        <authorList>
            <person name="Liang G."/>
            <person name="Bushman F."/>
        </authorList>
    </citation>
    <scope>NUCLEOTIDE SEQUENCE [LARGE SCALE GENOMIC DNA]</scope>
    <source>
        <strain evidence="1 2">E3404</strain>
    </source>
</reference>
<protein>
    <submittedName>
        <fullName evidence="1">Uncharacterized protein</fullName>
    </submittedName>
</protein>
<accession>A0A6I4XJJ6</accession>
<organism evidence="1 2">
    <name type="scientific">Enterococcus gallinarum</name>
    <dbReference type="NCBI Taxonomy" id="1353"/>
    <lineage>
        <taxon>Bacteria</taxon>
        <taxon>Bacillati</taxon>
        <taxon>Bacillota</taxon>
        <taxon>Bacilli</taxon>
        <taxon>Lactobacillales</taxon>
        <taxon>Enterococcaceae</taxon>
        <taxon>Enterococcus</taxon>
    </lineage>
</organism>
<evidence type="ECO:0000313" key="1">
    <source>
        <dbReference type="EMBL" id="MXS26039.1"/>
    </source>
</evidence>
<gene>
    <name evidence="1" type="ORF">GTI89_08215</name>
</gene>